<protein>
    <submittedName>
        <fullName evidence="2">Uncharacterized protein</fullName>
    </submittedName>
</protein>
<proteinExistence type="predicted"/>
<dbReference type="AlphaFoldDB" id="A0A6J4SPB5"/>
<reference evidence="2" key="1">
    <citation type="submission" date="2020-02" db="EMBL/GenBank/DDBJ databases">
        <authorList>
            <person name="Meier V. D."/>
        </authorList>
    </citation>
    <scope>NUCLEOTIDE SEQUENCE</scope>
    <source>
        <strain evidence="2">AVDCRST_MAG91</strain>
    </source>
</reference>
<name>A0A6J4SPB5_9SPHN</name>
<organism evidence="2">
    <name type="scientific">uncultured Sphingomonadaceae bacterium</name>
    <dbReference type="NCBI Taxonomy" id="169976"/>
    <lineage>
        <taxon>Bacteria</taxon>
        <taxon>Pseudomonadati</taxon>
        <taxon>Pseudomonadota</taxon>
        <taxon>Alphaproteobacteria</taxon>
        <taxon>Sphingomonadales</taxon>
        <taxon>Sphingomonadaceae</taxon>
        <taxon>environmental samples</taxon>
    </lineage>
</organism>
<evidence type="ECO:0000313" key="2">
    <source>
        <dbReference type="EMBL" id="CAA9499881.1"/>
    </source>
</evidence>
<accession>A0A6J4SPB5</accession>
<feature type="region of interest" description="Disordered" evidence="1">
    <location>
        <begin position="1"/>
        <end position="21"/>
    </location>
</feature>
<dbReference type="EMBL" id="CADCVX010000224">
    <property type="protein sequence ID" value="CAA9499881.1"/>
    <property type="molecule type" value="Genomic_DNA"/>
</dbReference>
<sequence length="57" mass="6236">MRMIGVPEPERSGYNGRRGTEAHDGDVKYPALVRTTLILGTCALGWSAAVATVQYLW</sequence>
<gene>
    <name evidence="2" type="ORF">AVDCRST_MAG91-993</name>
</gene>
<evidence type="ECO:0000256" key="1">
    <source>
        <dbReference type="SAM" id="MobiDB-lite"/>
    </source>
</evidence>